<feature type="domain" description="Class II aldolase/adducin N-terminal" evidence="1">
    <location>
        <begin position="99"/>
        <end position="280"/>
    </location>
</feature>
<dbReference type="SMART" id="SM01007">
    <property type="entry name" value="Aldolase_II"/>
    <property type="match status" value="1"/>
</dbReference>
<dbReference type="Gene3D" id="3.40.225.10">
    <property type="entry name" value="Class II aldolase/adducin N-terminal domain"/>
    <property type="match status" value="1"/>
</dbReference>
<dbReference type="Proteomes" id="UP000095085">
    <property type="component" value="Unassembled WGS sequence"/>
</dbReference>
<dbReference type="GeneID" id="30997166"/>
<dbReference type="GO" id="GO:0051015">
    <property type="term" value="F:actin filament binding"/>
    <property type="evidence" value="ECO:0007669"/>
    <property type="project" value="TreeGrafter"/>
</dbReference>
<evidence type="ECO:0000259" key="1">
    <source>
        <dbReference type="SMART" id="SM01007"/>
    </source>
</evidence>
<dbReference type="InterPro" id="IPR001303">
    <property type="entry name" value="Aldolase_II/adducin_N"/>
</dbReference>
<dbReference type="InterPro" id="IPR051017">
    <property type="entry name" value="Aldolase-II_Adducin_sf"/>
</dbReference>
<dbReference type="PANTHER" id="PTHR10672:SF25">
    <property type="entry name" value="MEIOTICALLY UP-REGULATED GENE 14 PROTEIN"/>
    <property type="match status" value="1"/>
</dbReference>
<dbReference type="STRING" id="984485.A0A1E4RD36"/>
<evidence type="ECO:0000313" key="2">
    <source>
        <dbReference type="EMBL" id="ODV65162.1"/>
    </source>
</evidence>
<dbReference type="AlphaFoldDB" id="A0A1E4RD36"/>
<keyword evidence="3" id="KW-1185">Reference proteome</keyword>
<dbReference type="RefSeq" id="XP_020074229.1">
    <property type="nucleotide sequence ID" value="XM_020222617.1"/>
</dbReference>
<dbReference type="PANTHER" id="PTHR10672">
    <property type="entry name" value="ADDUCIN"/>
    <property type="match status" value="1"/>
</dbReference>
<gene>
    <name evidence="2" type="ORF">HYPBUDRAFT_163430</name>
</gene>
<reference evidence="3" key="1">
    <citation type="submission" date="2016-05" db="EMBL/GenBank/DDBJ databases">
        <title>Comparative genomics of biotechnologically important yeasts.</title>
        <authorList>
            <consortium name="DOE Joint Genome Institute"/>
            <person name="Riley R."/>
            <person name="Haridas S."/>
            <person name="Wolfe K.H."/>
            <person name="Lopes M.R."/>
            <person name="Hittinger C.T."/>
            <person name="Goker M."/>
            <person name="Salamov A."/>
            <person name="Wisecaver J."/>
            <person name="Long T.M."/>
            <person name="Aerts A.L."/>
            <person name="Barry K."/>
            <person name="Choi C."/>
            <person name="Clum A."/>
            <person name="Coughlan A.Y."/>
            <person name="Deshpande S."/>
            <person name="Douglass A.P."/>
            <person name="Hanson S.J."/>
            <person name="Klenk H.-P."/>
            <person name="Labutti K."/>
            <person name="Lapidus A."/>
            <person name="Lindquist E."/>
            <person name="Lipzen A."/>
            <person name="Meier-Kolthoff J.P."/>
            <person name="Ohm R.A."/>
            <person name="Otillar R.P."/>
            <person name="Pangilinan J."/>
            <person name="Peng Y."/>
            <person name="Rokas A."/>
            <person name="Rosa C.A."/>
            <person name="Scheuner C."/>
            <person name="Sibirny A.A."/>
            <person name="Slot J.C."/>
            <person name="Stielow J.B."/>
            <person name="Sun H."/>
            <person name="Kurtzman C.P."/>
            <person name="Blackwell M."/>
            <person name="Grigoriev I.V."/>
            <person name="Jeffries T.W."/>
        </authorList>
    </citation>
    <scope>NUCLEOTIDE SEQUENCE [LARGE SCALE GENOMIC DNA]</scope>
    <source>
        <strain evidence="3">NRRL Y-1933</strain>
    </source>
</reference>
<dbReference type="FunFam" id="3.40.225.10:FF:000009">
    <property type="entry name" value="Class II aldolase/adducin N-terminal"/>
    <property type="match status" value="1"/>
</dbReference>
<dbReference type="SUPFAM" id="SSF53639">
    <property type="entry name" value="AraD/HMP-PK domain-like"/>
    <property type="match status" value="1"/>
</dbReference>
<dbReference type="NCBIfam" id="NF004855">
    <property type="entry name" value="PRK06208.1"/>
    <property type="match status" value="1"/>
</dbReference>
<accession>A0A1E4RD36</accession>
<proteinExistence type="predicted"/>
<dbReference type="EMBL" id="KV454545">
    <property type="protein sequence ID" value="ODV65162.1"/>
    <property type="molecule type" value="Genomic_DNA"/>
</dbReference>
<name>A0A1E4RD36_9ASCO</name>
<dbReference type="InterPro" id="IPR036409">
    <property type="entry name" value="Aldolase_II/adducin_N_sf"/>
</dbReference>
<organism evidence="2 3">
    <name type="scientific">Hyphopichia burtonii NRRL Y-1933</name>
    <dbReference type="NCBI Taxonomy" id="984485"/>
    <lineage>
        <taxon>Eukaryota</taxon>
        <taxon>Fungi</taxon>
        <taxon>Dikarya</taxon>
        <taxon>Ascomycota</taxon>
        <taxon>Saccharomycotina</taxon>
        <taxon>Pichiomycetes</taxon>
        <taxon>Debaryomycetaceae</taxon>
        <taxon>Hyphopichia</taxon>
    </lineage>
</organism>
<dbReference type="Pfam" id="PF00596">
    <property type="entry name" value="Aldolase_II"/>
    <property type="match status" value="1"/>
</dbReference>
<sequence length="334" mass="36980">MEHSICPAVATFLLFSGGIILERFGRLDLSIFHQFYSPRSEVSIYLKKKSQIKELEPKVTSKGYKVESQGSSNLAKGMPHPYPLPRFNSKEEEIQQQKEHMACAFRIFGRLGFAEGVGLAGHFTLRDGNTFWINPLGKHFSLMKVSDFVHVDEEGNILPDGNQAAINNAGFSIHSAIHKARPDVNAACHFHSPYGKSYSALGLPLDMINQDVCIFYKNHSVFTDFGGVAFDPNEGIAIAESIGNGKGAILQNHGIITVGKTVDETAFLYMLMENSCRCQILANSALKPGDSLKIIKDDVAAYTEEMTGDPETLYGEFQPDYELELMRSNGDFLK</sequence>
<dbReference type="OrthoDB" id="3238794at2759"/>
<dbReference type="GO" id="GO:0005856">
    <property type="term" value="C:cytoskeleton"/>
    <property type="evidence" value="ECO:0007669"/>
    <property type="project" value="TreeGrafter"/>
</dbReference>
<protein>
    <submittedName>
        <fullName evidence="2">Arad-like aldolase/epimerase</fullName>
    </submittedName>
</protein>
<evidence type="ECO:0000313" key="3">
    <source>
        <dbReference type="Proteomes" id="UP000095085"/>
    </source>
</evidence>